<feature type="non-terminal residue" evidence="1">
    <location>
        <position position="119"/>
    </location>
</feature>
<dbReference type="PANTHER" id="PTHR47481:SF34">
    <property type="entry name" value="CCHC-TYPE DOMAIN-CONTAINING PROTEIN"/>
    <property type="match status" value="1"/>
</dbReference>
<protein>
    <submittedName>
        <fullName evidence="1">Retrovirus-related Pol polyprotein from transposon TNT 1-94</fullName>
    </submittedName>
</protein>
<evidence type="ECO:0000313" key="2">
    <source>
        <dbReference type="Proteomes" id="UP000236291"/>
    </source>
</evidence>
<dbReference type="AlphaFoldDB" id="A0A2K3K3P3"/>
<gene>
    <name evidence="1" type="ORF">L195_g060399</name>
</gene>
<evidence type="ECO:0000313" key="1">
    <source>
        <dbReference type="EMBL" id="PNX60886.1"/>
    </source>
</evidence>
<sequence>SVTKLLPTNYLNWQLQVETFLDGFDLLKYTDGSFLAPPTTIYTTATPPVTTTNLVYQTWRRQDRLIYASILTTLSNEVASLVSQTKTSHDLWTLLKNTYAKASRSHLKQLKERLRMASK</sequence>
<accession>A0A2K3K3P3</accession>
<dbReference type="Proteomes" id="UP000236291">
    <property type="component" value="Unassembled WGS sequence"/>
</dbReference>
<reference evidence="1 2" key="1">
    <citation type="journal article" date="2014" name="Am. J. Bot.">
        <title>Genome assembly and annotation for red clover (Trifolium pratense; Fabaceae).</title>
        <authorList>
            <person name="Istvanek J."/>
            <person name="Jaros M."/>
            <person name="Krenek A."/>
            <person name="Repkova J."/>
        </authorList>
    </citation>
    <scope>NUCLEOTIDE SEQUENCE [LARGE SCALE GENOMIC DNA]</scope>
    <source>
        <strain evidence="2">cv. Tatra</strain>
        <tissue evidence="1">Young leaves</tissue>
    </source>
</reference>
<name>A0A2K3K3P3_TRIPR</name>
<proteinExistence type="predicted"/>
<reference evidence="1 2" key="2">
    <citation type="journal article" date="2017" name="Front. Plant Sci.">
        <title>Gene Classification and Mining of Molecular Markers Useful in Red Clover (Trifolium pratense) Breeding.</title>
        <authorList>
            <person name="Istvanek J."/>
            <person name="Dluhosova J."/>
            <person name="Dluhos P."/>
            <person name="Patkova L."/>
            <person name="Nedelnik J."/>
            <person name="Repkova J."/>
        </authorList>
    </citation>
    <scope>NUCLEOTIDE SEQUENCE [LARGE SCALE GENOMIC DNA]</scope>
    <source>
        <strain evidence="2">cv. Tatra</strain>
        <tissue evidence="1">Young leaves</tissue>
    </source>
</reference>
<comment type="caution">
    <text evidence="1">The sequence shown here is derived from an EMBL/GenBank/DDBJ whole genome shotgun (WGS) entry which is preliminary data.</text>
</comment>
<dbReference type="PANTHER" id="PTHR47481">
    <property type="match status" value="1"/>
</dbReference>
<feature type="non-terminal residue" evidence="1">
    <location>
        <position position="1"/>
    </location>
</feature>
<dbReference type="Pfam" id="PF14223">
    <property type="entry name" value="Retrotran_gag_2"/>
    <property type="match status" value="1"/>
</dbReference>
<dbReference type="EMBL" id="ASHM01138898">
    <property type="protein sequence ID" value="PNX60886.1"/>
    <property type="molecule type" value="Genomic_DNA"/>
</dbReference>
<organism evidence="1 2">
    <name type="scientific">Trifolium pratense</name>
    <name type="common">Red clover</name>
    <dbReference type="NCBI Taxonomy" id="57577"/>
    <lineage>
        <taxon>Eukaryota</taxon>
        <taxon>Viridiplantae</taxon>
        <taxon>Streptophyta</taxon>
        <taxon>Embryophyta</taxon>
        <taxon>Tracheophyta</taxon>
        <taxon>Spermatophyta</taxon>
        <taxon>Magnoliopsida</taxon>
        <taxon>eudicotyledons</taxon>
        <taxon>Gunneridae</taxon>
        <taxon>Pentapetalae</taxon>
        <taxon>rosids</taxon>
        <taxon>fabids</taxon>
        <taxon>Fabales</taxon>
        <taxon>Fabaceae</taxon>
        <taxon>Papilionoideae</taxon>
        <taxon>50 kb inversion clade</taxon>
        <taxon>NPAAA clade</taxon>
        <taxon>Hologalegina</taxon>
        <taxon>IRL clade</taxon>
        <taxon>Trifolieae</taxon>
        <taxon>Trifolium</taxon>
    </lineage>
</organism>